<keyword evidence="2" id="KW-1185">Reference proteome</keyword>
<dbReference type="Proteomes" id="UP001516400">
    <property type="component" value="Unassembled WGS sequence"/>
</dbReference>
<evidence type="ECO:0000313" key="1">
    <source>
        <dbReference type="EMBL" id="KAL3280437.1"/>
    </source>
</evidence>
<evidence type="ECO:0000313" key="2">
    <source>
        <dbReference type="Proteomes" id="UP001516400"/>
    </source>
</evidence>
<feature type="non-terminal residue" evidence="1">
    <location>
        <position position="1"/>
    </location>
</feature>
<dbReference type="EMBL" id="JABFTP020000125">
    <property type="protein sequence ID" value="KAL3280437.1"/>
    <property type="molecule type" value="Genomic_DNA"/>
</dbReference>
<name>A0ABD2NPT2_9CUCU</name>
<proteinExistence type="predicted"/>
<accession>A0ABD2NPT2</accession>
<reference evidence="1 2" key="1">
    <citation type="journal article" date="2021" name="BMC Biol.">
        <title>Horizontally acquired antibacterial genes associated with adaptive radiation of ladybird beetles.</title>
        <authorList>
            <person name="Li H.S."/>
            <person name="Tang X.F."/>
            <person name="Huang Y.H."/>
            <person name="Xu Z.Y."/>
            <person name="Chen M.L."/>
            <person name="Du X.Y."/>
            <person name="Qiu B.Y."/>
            <person name="Chen P.T."/>
            <person name="Zhang W."/>
            <person name="Slipinski A."/>
            <person name="Escalona H.E."/>
            <person name="Waterhouse R.M."/>
            <person name="Zwick A."/>
            <person name="Pang H."/>
        </authorList>
    </citation>
    <scope>NUCLEOTIDE SEQUENCE [LARGE SCALE GENOMIC DNA]</scope>
    <source>
        <strain evidence="1">SYSU2018</strain>
    </source>
</reference>
<gene>
    <name evidence="1" type="ORF">HHI36_023904</name>
</gene>
<comment type="caution">
    <text evidence="1">The sequence shown here is derived from an EMBL/GenBank/DDBJ whole genome shotgun (WGS) entry which is preliminary data.</text>
</comment>
<protein>
    <submittedName>
        <fullName evidence="1">Uncharacterized protein</fullName>
    </submittedName>
</protein>
<dbReference type="AlphaFoldDB" id="A0ABD2NPT2"/>
<sequence length="84" mass="9468">ESSSRSWKTLSQLEDNHKGLGRCMSTDVASRSGTMIKRTGYQMLRGRAARFRMPDINMKKKDIEKVLRSTSHLAATGPNGIHNY</sequence>
<organism evidence="1 2">
    <name type="scientific">Cryptolaemus montrouzieri</name>
    <dbReference type="NCBI Taxonomy" id="559131"/>
    <lineage>
        <taxon>Eukaryota</taxon>
        <taxon>Metazoa</taxon>
        <taxon>Ecdysozoa</taxon>
        <taxon>Arthropoda</taxon>
        <taxon>Hexapoda</taxon>
        <taxon>Insecta</taxon>
        <taxon>Pterygota</taxon>
        <taxon>Neoptera</taxon>
        <taxon>Endopterygota</taxon>
        <taxon>Coleoptera</taxon>
        <taxon>Polyphaga</taxon>
        <taxon>Cucujiformia</taxon>
        <taxon>Coccinelloidea</taxon>
        <taxon>Coccinellidae</taxon>
        <taxon>Scymninae</taxon>
        <taxon>Scymnini</taxon>
        <taxon>Cryptolaemus</taxon>
    </lineage>
</organism>